<keyword evidence="1" id="KW-1133">Transmembrane helix</keyword>
<evidence type="ECO:0000313" key="2">
    <source>
        <dbReference type="EMBL" id="PVZ03935.1"/>
    </source>
</evidence>
<dbReference type="AlphaFoldDB" id="A0A2U1EVI4"/>
<feature type="transmembrane region" description="Helical" evidence="1">
    <location>
        <begin position="112"/>
        <end position="132"/>
    </location>
</feature>
<dbReference type="EMBL" id="QEKW01000019">
    <property type="protein sequence ID" value="PVZ03935.1"/>
    <property type="molecule type" value="Genomic_DNA"/>
</dbReference>
<protein>
    <submittedName>
        <fullName evidence="2">Uncharacterized protein</fullName>
    </submittedName>
</protein>
<dbReference type="RefSeq" id="WP_116710743.1">
    <property type="nucleotide sequence ID" value="NZ_QEKW01000019.1"/>
</dbReference>
<sequence>MAAGAEEPPVAPRAAADVVDLFVYVVVLNLFVEYLPAVISETFTLSVLTAVLLKGVLELVVAAKKRVRGWFGAAGGPAGKVAAALGLWALLFGSKFVVLELVHLVFGDTVQLGGFFSVTLLVVVLMLARAGVRRLVAPLPPRRAGGAAAGP</sequence>
<organism evidence="2 3">
    <name type="scientific">Actinomycetospora cinnamomea</name>
    <dbReference type="NCBI Taxonomy" id="663609"/>
    <lineage>
        <taxon>Bacteria</taxon>
        <taxon>Bacillati</taxon>
        <taxon>Actinomycetota</taxon>
        <taxon>Actinomycetes</taxon>
        <taxon>Pseudonocardiales</taxon>
        <taxon>Pseudonocardiaceae</taxon>
        <taxon>Actinomycetospora</taxon>
    </lineage>
</organism>
<keyword evidence="3" id="KW-1185">Reference proteome</keyword>
<feature type="transmembrane region" description="Helical" evidence="1">
    <location>
        <begin position="45"/>
        <end position="63"/>
    </location>
</feature>
<evidence type="ECO:0000256" key="1">
    <source>
        <dbReference type="SAM" id="Phobius"/>
    </source>
</evidence>
<reference evidence="2 3" key="1">
    <citation type="submission" date="2018-04" db="EMBL/GenBank/DDBJ databases">
        <title>Genomic Encyclopedia of Type Strains, Phase IV (KMG-IV): sequencing the most valuable type-strain genomes for metagenomic binning, comparative biology and taxonomic classification.</title>
        <authorList>
            <person name="Goeker M."/>
        </authorList>
    </citation>
    <scope>NUCLEOTIDE SEQUENCE [LARGE SCALE GENOMIC DNA]</scope>
    <source>
        <strain evidence="2 3">DSM 45771</strain>
    </source>
</reference>
<keyword evidence="1" id="KW-0472">Membrane</keyword>
<name>A0A2U1EVI4_9PSEU</name>
<gene>
    <name evidence="2" type="ORF">C8D89_11944</name>
</gene>
<accession>A0A2U1EVI4</accession>
<dbReference type="OrthoDB" id="5072596at2"/>
<evidence type="ECO:0000313" key="3">
    <source>
        <dbReference type="Proteomes" id="UP000245639"/>
    </source>
</evidence>
<feature type="transmembrane region" description="Helical" evidence="1">
    <location>
        <begin position="21"/>
        <end position="39"/>
    </location>
</feature>
<dbReference type="Proteomes" id="UP000245639">
    <property type="component" value="Unassembled WGS sequence"/>
</dbReference>
<proteinExistence type="predicted"/>
<comment type="caution">
    <text evidence="2">The sequence shown here is derived from an EMBL/GenBank/DDBJ whole genome shotgun (WGS) entry which is preliminary data.</text>
</comment>
<keyword evidence="1" id="KW-0812">Transmembrane</keyword>